<protein>
    <submittedName>
        <fullName evidence="1">Uncharacterized protein</fullName>
    </submittedName>
</protein>
<dbReference type="EMBL" id="QREG01000004">
    <property type="protein sequence ID" value="REE01072.1"/>
    <property type="molecule type" value="Genomic_DNA"/>
</dbReference>
<accession>A0A3D9L507</accession>
<name>A0A3D9L507_MARFU</name>
<dbReference type="NCBIfam" id="NF046080">
    <property type="entry name" value="PID_CTERM"/>
    <property type="match status" value="1"/>
</dbReference>
<comment type="caution">
    <text evidence="1">The sequence shown here is derived from an EMBL/GenBank/DDBJ whole genome shotgun (WGS) entry which is preliminary data.</text>
</comment>
<reference evidence="1 2" key="1">
    <citation type="submission" date="2018-07" db="EMBL/GenBank/DDBJ databases">
        <title>Genomic Encyclopedia of Type Strains, Phase IV (KMG-IV): sequencing the most valuable type-strain genomes for metagenomic binning, comparative biology and taxonomic classification.</title>
        <authorList>
            <person name="Goeker M."/>
        </authorList>
    </citation>
    <scope>NUCLEOTIDE SEQUENCE [LARGE SCALE GENOMIC DNA]</scope>
    <source>
        <strain evidence="1 2">DSM 4134</strain>
    </source>
</reference>
<evidence type="ECO:0000313" key="1">
    <source>
        <dbReference type="EMBL" id="REE01072.1"/>
    </source>
</evidence>
<proteinExistence type="predicted"/>
<dbReference type="Proteomes" id="UP000256779">
    <property type="component" value="Unassembled WGS sequence"/>
</dbReference>
<evidence type="ECO:0000313" key="2">
    <source>
        <dbReference type="Proteomes" id="UP000256779"/>
    </source>
</evidence>
<organism evidence="1 2">
    <name type="scientific">Marinoscillum furvescens DSM 4134</name>
    <dbReference type="NCBI Taxonomy" id="1122208"/>
    <lineage>
        <taxon>Bacteria</taxon>
        <taxon>Pseudomonadati</taxon>
        <taxon>Bacteroidota</taxon>
        <taxon>Cytophagia</taxon>
        <taxon>Cytophagales</taxon>
        <taxon>Reichenbachiellaceae</taxon>
        <taxon>Marinoscillum</taxon>
    </lineage>
</organism>
<gene>
    <name evidence="1" type="ORF">C7460_10491</name>
</gene>
<dbReference type="InterPro" id="IPR058207">
    <property type="entry name" value="PID_CTERM"/>
</dbReference>
<sequence length="66" mass="6945">MANDSYKLREIMKALIERTILVVVVLLVALPVMAQGAPPATPIDGGLSLLLAAGGVYGIKKIRDSL</sequence>
<keyword evidence="2" id="KW-1185">Reference proteome</keyword>
<dbReference type="AlphaFoldDB" id="A0A3D9L507"/>